<evidence type="ECO:0000256" key="1">
    <source>
        <dbReference type="ARBA" id="ARBA00004651"/>
    </source>
</evidence>
<dbReference type="GO" id="GO:0015171">
    <property type="term" value="F:amino acid transmembrane transporter activity"/>
    <property type="evidence" value="ECO:0007669"/>
    <property type="project" value="TreeGrafter"/>
</dbReference>
<dbReference type="PANTHER" id="PTHR30086:SF20">
    <property type="entry name" value="ARGININE EXPORTER PROTEIN ARGO-RELATED"/>
    <property type="match status" value="1"/>
</dbReference>
<dbReference type="Pfam" id="PF01810">
    <property type="entry name" value="LysE"/>
    <property type="match status" value="1"/>
</dbReference>
<feature type="transmembrane region" description="Helical" evidence="6">
    <location>
        <begin position="39"/>
        <end position="62"/>
    </location>
</feature>
<keyword evidence="3 6" id="KW-0812">Transmembrane</keyword>
<organism evidence="7 8">
    <name type="scientific">Nocardioides anomalus</name>
    <dbReference type="NCBI Taxonomy" id="2712223"/>
    <lineage>
        <taxon>Bacteria</taxon>
        <taxon>Bacillati</taxon>
        <taxon>Actinomycetota</taxon>
        <taxon>Actinomycetes</taxon>
        <taxon>Propionibacteriales</taxon>
        <taxon>Nocardioidaceae</taxon>
        <taxon>Nocardioides</taxon>
    </lineage>
</organism>
<dbReference type="EMBL" id="CP049257">
    <property type="protein sequence ID" value="QIG45422.1"/>
    <property type="molecule type" value="Genomic_DNA"/>
</dbReference>
<keyword evidence="2" id="KW-1003">Cell membrane</keyword>
<evidence type="ECO:0000256" key="6">
    <source>
        <dbReference type="SAM" id="Phobius"/>
    </source>
</evidence>
<feature type="transmembrane region" description="Helical" evidence="6">
    <location>
        <begin position="145"/>
        <end position="166"/>
    </location>
</feature>
<dbReference type="KEGG" id="nano:G5V58_24095"/>
<sequence>MLDSSAAGLLTGLSLIVAIGAQNAFVLRQGLAREHVGPVVAICAISDLVLILAGVAGIGTVIRQAGWLVDVVRWLGVAFLTWYGVSSLLAARRASALDVAGPEPLSLRAAVLRVTALTWLNPHVYLDTVLLLGSVANTHGHTGRWWFAAGASIASLLWFGGLGYGARYASPLLSRPRAWQVLDVLIGLTMLGIAAMLALRA</sequence>
<dbReference type="InterPro" id="IPR001123">
    <property type="entry name" value="LeuE-type"/>
</dbReference>
<reference evidence="7 8" key="1">
    <citation type="submission" date="2020-02" db="EMBL/GenBank/DDBJ databases">
        <title>Full genome sequence of Nocardioides sp. R-3366.</title>
        <authorList>
            <person name="Im W.-T."/>
        </authorList>
    </citation>
    <scope>NUCLEOTIDE SEQUENCE [LARGE SCALE GENOMIC DNA]</scope>
    <source>
        <strain evidence="7 8">R-3366</strain>
    </source>
</reference>
<feature type="transmembrane region" description="Helical" evidence="6">
    <location>
        <begin position="178"/>
        <end position="199"/>
    </location>
</feature>
<dbReference type="RefSeq" id="WP_165237980.1">
    <property type="nucleotide sequence ID" value="NZ_CP049257.1"/>
</dbReference>
<evidence type="ECO:0000313" key="7">
    <source>
        <dbReference type="EMBL" id="QIG45422.1"/>
    </source>
</evidence>
<keyword evidence="5 6" id="KW-0472">Membrane</keyword>
<gene>
    <name evidence="7" type="ORF">G5V58_24095</name>
</gene>
<protein>
    <submittedName>
        <fullName evidence="7">Amino acid transporter</fullName>
    </submittedName>
</protein>
<keyword evidence="4 6" id="KW-1133">Transmembrane helix</keyword>
<dbReference type="Proteomes" id="UP000502996">
    <property type="component" value="Chromosome"/>
</dbReference>
<feature type="transmembrane region" description="Helical" evidence="6">
    <location>
        <begin position="6"/>
        <end position="27"/>
    </location>
</feature>
<evidence type="ECO:0000256" key="4">
    <source>
        <dbReference type="ARBA" id="ARBA00022989"/>
    </source>
</evidence>
<dbReference type="GO" id="GO:0005886">
    <property type="term" value="C:plasma membrane"/>
    <property type="evidence" value="ECO:0007669"/>
    <property type="project" value="UniProtKB-SubCell"/>
</dbReference>
<evidence type="ECO:0000256" key="3">
    <source>
        <dbReference type="ARBA" id="ARBA00022692"/>
    </source>
</evidence>
<comment type="subcellular location">
    <subcellularLocation>
        <location evidence="1">Cell membrane</location>
        <topology evidence="1">Multi-pass membrane protein</topology>
    </subcellularLocation>
</comment>
<evidence type="ECO:0000256" key="2">
    <source>
        <dbReference type="ARBA" id="ARBA00022475"/>
    </source>
</evidence>
<proteinExistence type="predicted"/>
<keyword evidence="8" id="KW-1185">Reference proteome</keyword>
<dbReference type="AlphaFoldDB" id="A0A6G6WJN1"/>
<dbReference type="PANTHER" id="PTHR30086">
    <property type="entry name" value="ARGININE EXPORTER PROTEIN ARGO"/>
    <property type="match status" value="1"/>
</dbReference>
<accession>A0A6G6WJN1</accession>
<name>A0A6G6WJN1_9ACTN</name>
<evidence type="ECO:0000313" key="8">
    <source>
        <dbReference type="Proteomes" id="UP000502996"/>
    </source>
</evidence>
<feature type="transmembrane region" description="Helical" evidence="6">
    <location>
        <begin position="74"/>
        <end position="93"/>
    </location>
</feature>
<evidence type="ECO:0000256" key="5">
    <source>
        <dbReference type="ARBA" id="ARBA00023136"/>
    </source>
</evidence>